<evidence type="ECO:0000313" key="2">
    <source>
        <dbReference type="Proteomes" id="UP000076722"/>
    </source>
</evidence>
<dbReference type="Proteomes" id="UP000076722">
    <property type="component" value="Unassembled WGS sequence"/>
</dbReference>
<evidence type="ECO:0000313" key="1">
    <source>
        <dbReference type="EMBL" id="KZS87197.1"/>
    </source>
</evidence>
<name>A0A164MZ72_9AGAM</name>
<accession>A0A164MZ72</accession>
<sequence>MLFHASRSERVTIRRLNIMDPVGANSNHLALSCMRRRVGWICGEDTWDNKDIRGCEWTEMNWSDY</sequence>
<proteinExistence type="predicted"/>
<organism evidence="1 2">
    <name type="scientific">Sistotremastrum niveocremeum HHB9708</name>
    <dbReference type="NCBI Taxonomy" id="1314777"/>
    <lineage>
        <taxon>Eukaryota</taxon>
        <taxon>Fungi</taxon>
        <taxon>Dikarya</taxon>
        <taxon>Basidiomycota</taxon>
        <taxon>Agaricomycotina</taxon>
        <taxon>Agaricomycetes</taxon>
        <taxon>Sistotremastrales</taxon>
        <taxon>Sistotremastraceae</taxon>
        <taxon>Sertulicium</taxon>
        <taxon>Sertulicium niveocremeum</taxon>
    </lineage>
</organism>
<dbReference type="PROSITE" id="PS51257">
    <property type="entry name" value="PROKAR_LIPOPROTEIN"/>
    <property type="match status" value="1"/>
</dbReference>
<gene>
    <name evidence="1" type="ORF">SISNIDRAFT_320386</name>
</gene>
<protein>
    <submittedName>
        <fullName evidence="1">Uncharacterized protein</fullName>
    </submittedName>
</protein>
<reference evidence="1 2" key="1">
    <citation type="journal article" date="2016" name="Mol. Biol. Evol.">
        <title>Comparative Genomics of Early-Diverging Mushroom-Forming Fungi Provides Insights into the Origins of Lignocellulose Decay Capabilities.</title>
        <authorList>
            <person name="Nagy L.G."/>
            <person name="Riley R."/>
            <person name="Tritt A."/>
            <person name="Adam C."/>
            <person name="Daum C."/>
            <person name="Floudas D."/>
            <person name="Sun H."/>
            <person name="Yadav J.S."/>
            <person name="Pangilinan J."/>
            <person name="Larsson K.H."/>
            <person name="Matsuura K."/>
            <person name="Barry K."/>
            <person name="Labutti K."/>
            <person name="Kuo R."/>
            <person name="Ohm R.A."/>
            <person name="Bhattacharya S.S."/>
            <person name="Shirouzu T."/>
            <person name="Yoshinaga Y."/>
            <person name="Martin F.M."/>
            <person name="Grigoriev I.V."/>
            <person name="Hibbett D.S."/>
        </authorList>
    </citation>
    <scope>NUCLEOTIDE SEQUENCE [LARGE SCALE GENOMIC DNA]</scope>
    <source>
        <strain evidence="1 2">HHB9708</strain>
    </source>
</reference>
<dbReference type="EMBL" id="KV419454">
    <property type="protein sequence ID" value="KZS87197.1"/>
    <property type="molecule type" value="Genomic_DNA"/>
</dbReference>
<keyword evidence="2" id="KW-1185">Reference proteome</keyword>
<dbReference type="AlphaFoldDB" id="A0A164MZ72"/>